<organism evidence="2 3">
    <name type="scientific">Flammeovirga agarivorans</name>
    <dbReference type="NCBI Taxonomy" id="2726742"/>
    <lineage>
        <taxon>Bacteria</taxon>
        <taxon>Pseudomonadati</taxon>
        <taxon>Bacteroidota</taxon>
        <taxon>Cytophagia</taxon>
        <taxon>Cytophagales</taxon>
        <taxon>Flammeovirgaceae</taxon>
        <taxon>Flammeovirga</taxon>
    </lineage>
</organism>
<reference evidence="2 3" key="1">
    <citation type="submission" date="2020-04" db="EMBL/GenBank/DDBJ databases">
        <title>Flammeovirga sp. SR4, a novel species isolated from seawater.</title>
        <authorList>
            <person name="Wang X."/>
        </authorList>
    </citation>
    <scope>NUCLEOTIDE SEQUENCE [LARGE SCALE GENOMIC DNA]</scope>
    <source>
        <strain evidence="2 3">SR4</strain>
    </source>
</reference>
<comment type="caution">
    <text evidence="2">The sequence shown here is derived from an EMBL/GenBank/DDBJ whole genome shotgun (WGS) entry which is preliminary data.</text>
</comment>
<keyword evidence="1" id="KW-0732">Signal</keyword>
<evidence type="ECO:0008006" key="4">
    <source>
        <dbReference type="Google" id="ProtNLM"/>
    </source>
</evidence>
<name>A0A7X8XXT7_9BACT</name>
<feature type="signal peptide" evidence="1">
    <location>
        <begin position="1"/>
        <end position="20"/>
    </location>
</feature>
<feature type="chain" id="PRO_5030698585" description="Lipoprotein" evidence="1">
    <location>
        <begin position="21"/>
        <end position="197"/>
    </location>
</feature>
<evidence type="ECO:0000256" key="1">
    <source>
        <dbReference type="SAM" id="SignalP"/>
    </source>
</evidence>
<keyword evidence="3" id="KW-1185">Reference proteome</keyword>
<sequence>MKTLSIFLLFIVLISCSTSKSVVVIPAQQTLNYDLSNLDIYACEINNKSNQEVGVQVINKFSGENIRGFGLNHHAKEIVLVEKEGMLTLKNTSNQPIKIVLSTEETTREAVAMKEPFVTFTLRNNTAKSIPLIIPGVMNPNLSPFSNSGVDLKIGQEILFKEKGKTYQLLIVDQSIEMNSKLDVAQLIKDRKVDLGL</sequence>
<evidence type="ECO:0000313" key="3">
    <source>
        <dbReference type="Proteomes" id="UP000585050"/>
    </source>
</evidence>
<evidence type="ECO:0000313" key="2">
    <source>
        <dbReference type="EMBL" id="NLR93574.1"/>
    </source>
</evidence>
<dbReference type="EMBL" id="JABAIL010000007">
    <property type="protein sequence ID" value="NLR93574.1"/>
    <property type="molecule type" value="Genomic_DNA"/>
</dbReference>
<dbReference type="Proteomes" id="UP000585050">
    <property type="component" value="Unassembled WGS sequence"/>
</dbReference>
<dbReference type="PROSITE" id="PS51257">
    <property type="entry name" value="PROKAR_LIPOPROTEIN"/>
    <property type="match status" value="1"/>
</dbReference>
<dbReference type="AlphaFoldDB" id="A0A7X8XXT7"/>
<proteinExistence type="predicted"/>
<accession>A0A7X8XXT7</accession>
<gene>
    <name evidence="2" type="ORF">HGP29_20415</name>
</gene>
<protein>
    <recommendedName>
        <fullName evidence="4">Lipoprotein</fullName>
    </recommendedName>
</protein>
<dbReference type="RefSeq" id="WP_168884289.1">
    <property type="nucleotide sequence ID" value="NZ_JABAIL010000007.1"/>
</dbReference>